<comment type="caution">
    <text evidence="1">The sequence shown here is derived from an EMBL/GenBank/DDBJ whole genome shotgun (WGS) entry which is preliminary data.</text>
</comment>
<name>A0A6G0YST7_APHCR</name>
<proteinExistence type="predicted"/>
<dbReference type="EMBL" id="VUJU01002591">
    <property type="protein sequence ID" value="KAF0760748.1"/>
    <property type="molecule type" value="Genomic_DNA"/>
</dbReference>
<dbReference type="AlphaFoldDB" id="A0A6G0YST7"/>
<dbReference type="Proteomes" id="UP000478052">
    <property type="component" value="Unassembled WGS sequence"/>
</dbReference>
<gene>
    <name evidence="1" type="ORF">FWK35_00008305</name>
</gene>
<evidence type="ECO:0000313" key="1">
    <source>
        <dbReference type="EMBL" id="KAF0760748.1"/>
    </source>
</evidence>
<sequence length="23" mass="2726">MLTFYLYNAPRIFTFTSETTPIV</sequence>
<evidence type="ECO:0000313" key="2">
    <source>
        <dbReference type="Proteomes" id="UP000478052"/>
    </source>
</evidence>
<protein>
    <submittedName>
        <fullName evidence="1">Uncharacterized protein</fullName>
    </submittedName>
</protein>
<organism evidence="1 2">
    <name type="scientific">Aphis craccivora</name>
    <name type="common">Cowpea aphid</name>
    <dbReference type="NCBI Taxonomy" id="307492"/>
    <lineage>
        <taxon>Eukaryota</taxon>
        <taxon>Metazoa</taxon>
        <taxon>Ecdysozoa</taxon>
        <taxon>Arthropoda</taxon>
        <taxon>Hexapoda</taxon>
        <taxon>Insecta</taxon>
        <taxon>Pterygota</taxon>
        <taxon>Neoptera</taxon>
        <taxon>Paraneoptera</taxon>
        <taxon>Hemiptera</taxon>
        <taxon>Sternorrhyncha</taxon>
        <taxon>Aphidomorpha</taxon>
        <taxon>Aphidoidea</taxon>
        <taxon>Aphididae</taxon>
        <taxon>Aphidini</taxon>
        <taxon>Aphis</taxon>
        <taxon>Aphis</taxon>
    </lineage>
</organism>
<reference evidence="1 2" key="1">
    <citation type="submission" date="2019-08" db="EMBL/GenBank/DDBJ databases">
        <title>Whole genome of Aphis craccivora.</title>
        <authorList>
            <person name="Voronova N.V."/>
            <person name="Shulinski R.S."/>
            <person name="Bandarenka Y.V."/>
            <person name="Zhorov D.G."/>
            <person name="Warner D."/>
        </authorList>
    </citation>
    <scope>NUCLEOTIDE SEQUENCE [LARGE SCALE GENOMIC DNA]</scope>
    <source>
        <strain evidence="1">180601</strain>
        <tissue evidence="1">Whole Body</tissue>
    </source>
</reference>
<accession>A0A6G0YST7</accession>
<keyword evidence="2" id="KW-1185">Reference proteome</keyword>